<sequence>MSTLGELDLSALFAEFRALVKEIGGSEWDETESLEHLLRECNVQPTELKLRHKKIHIVMRNSKLFLDKCDLFFLSFSETNWIVGAVYGAVRSIVTIAAAKTEILEEVIAGLNDCFEGLPLVSQTIKEANPSNPDRRAILSVLKAFLTFVKDLKVYVGGEGESIKQRILRSFKSPVLLHKVQTARNRMRSALDLAQFGILVTHIKTQSERHLRGKIGRIVERLHCTNYEHHLAQYVAKTSSIPDPCSWSDTHPAIVRWLSYEDDAARLYITGNPGSGKSVFAAHIIQKLEKTVTKDGRGGLILYYFCGADPAVDPYSNLPQKTSFKAIAMSFLRQILSKDNRMRIADITVVEDFLEYALSAQSDKYRDADLQNWVVKFLSSFDTVRIVVDAIDQCEDAHRAGGLLSWIMNDITAHVLLVGCEGSPADKFLADWPKITLGANGTTQADLEAYSRHVVRSYIPEGHPVDDILVNDIVQRSENMFLYVYFLQNLIKDEDMLLFNPEKRLELLRKTPLGIFKMYSYYLHVQLQGFTQLPTGSGFDRILVILLQLLVFSPSAVTWEIFLEYLQASSLPPGLALTLQTIESVARRAGGVLFEIREATYRDGNRVRRHHIVPVHRTLIEYFQSPRHLFHPNGESPGSIPYTGLDTIFKAVAEKGPVSLLEMCCIALQNRPFQSYINQYQHAADVCRQCLDDSSPRGTLPGSEANREDVHCAQLRGQLCDDTAFSSCDTVEFEQQWLDRQWLAVRQDLEWSRRCSEDVATFLSDEDKAIPQSLRDEINRLRFVLPRMMRHLEICQRALSELQTWHLAAYAFRNVIYYLHLTNQQAARTQCYPDFSSFEGLIKSYLDQLNLLLSAVAWDILPSLSPTDSTSSAAKLAALVCALEPVIAATQTLISSRKKPCAYQFFRVLKCLWLTRGILPNTEGIWNPLHSADIIGGFQPTWTSPDRLIRVTFERVLRLLADGEQMCFTQATFYTGVGNLSFCVRQIRQLMAHYLLLRTSDSGKAKSALHNDPTLEELGKQGFTKLVLLRDVSYDAVDAASQPPDHTSPGGLSSLFVALAAITGFLTFHYSCIIFSLFSSLGGLSHGRFRESTWTRLPVTSAAGIVGCSSAQLQSMTSPLVTLAVGGVTAVLLLSQRRVPNVLVLRTLAALTAVKYWAAATSCLVLLLLVQRRSLWSALHAAALLYGNVYLSVFVLDPSGMKRRNNELARIGRKYTWHREEPDSDLLGDRAPQM</sequence>
<organism evidence="4 5">
    <name type="scientific">Favolaschia claudopus</name>
    <dbReference type="NCBI Taxonomy" id="2862362"/>
    <lineage>
        <taxon>Eukaryota</taxon>
        <taxon>Fungi</taxon>
        <taxon>Dikarya</taxon>
        <taxon>Basidiomycota</taxon>
        <taxon>Agaricomycotina</taxon>
        <taxon>Agaricomycetes</taxon>
        <taxon>Agaricomycetidae</taxon>
        <taxon>Agaricales</taxon>
        <taxon>Marasmiineae</taxon>
        <taxon>Mycenaceae</taxon>
        <taxon>Favolaschia</taxon>
    </lineage>
</organism>
<keyword evidence="2" id="KW-0472">Membrane</keyword>
<protein>
    <recommendedName>
        <fullName evidence="3">Nephrocystin 3-like N-terminal domain-containing protein</fullName>
    </recommendedName>
</protein>
<keyword evidence="2" id="KW-1133">Transmembrane helix</keyword>
<feature type="transmembrane region" description="Helical" evidence="2">
    <location>
        <begin position="1147"/>
        <end position="1169"/>
    </location>
</feature>
<comment type="caution">
    <text evidence="4">The sequence shown here is derived from an EMBL/GenBank/DDBJ whole genome shotgun (WGS) entry which is preliminary data.</text>
</comment>
<dbReference type="InterPro" id="IPR056884">
    <property type="entry name" value="NPHP3-like_N"/>
</dbReference>
<evidence type="ECO:0000256" key="1">
    <source>
        <dbReference type="ARBA" id="ARBA00022737"/>
    </source>
</evidence>
<feature type="transmembrane region" description="Helical" evidence="2">
    <location>
        <begin position="1055"/>
        <end position="1081"/>
    </location>
</feature>
<dbReference type="Gene3D" id="3.40.50.300">
    <property type="entry name" value="P-loop containing nucleotide triphosphate hydrolases"/>
    <property type="match status" value="1"/>
</dbReference>
<evidence type="ECO:0000256" key="2">
    <source>
        <dbReference type="SAM" id="Phobius"/>
    </source>
</evidence>
<proteinExistence type="predicted"/>
<reference evidence="4 5" key="1">
    <citation type="journal article" date="2024" name="J Genomics">
        <title>Draft genome sequencing and assembly of Favolaschia claudopus CIRM-BRFM 2984 isolated from oak limbs.</title>
        <authorList>
            <person name="Navarro D."/>
            <person name="Drula E."/>
            <person name="Chaduli D."/>
            <person name="Cazenave R."/>
            <person name="Ahrendt S."/>
            <person name="Wang J."/>
            <person name="Lipzen A."/>
            <person name="Daum C."/>
            <person name="Barry K."/>
            <person name="Grigoriev I.V."/>
            <person name="Favel A."/>
            <person name="Rosso M.N."/>
            <person name="Martin F."/>
        </authorList>
    </citation>
    <scope>NUCLEOTIDE SEQUENCE [LARGE SCALE GENOMIC DNA]</scope>
    <source>
        <strain evidence="4 5">CIRM-BRFM 2984</strain>
    </source>
</reference>
<dbReference type="PANTHER" id="PTHR10039:SF17">
    <property type="entry name" value="FUNGAL STAND N-TERMINAL GOODBYE DOMAIN-CONTAINING PROTEIN-RELATED"/>
    <property type="match status" value="1"/>
</dbReference>
<dbReference type="Pfam" id="PF24883">
    <property type="entry name" value="NPHP3_N"/>
    <property type="match status" value="1"/>
</dbReference>
<dbReference type="Proteomes" id="UP001362999">
    <property type="component" value="Unassembled WGS sequence"/>
</dbReference>
<gene>
    <name evidence="4" type="ORF">R3P38DRAFT_3356577</name>
</gene>
<feature type="domain" description="Nephrocystin 3-like N-terminal" evidence="3">
    <location>
        <begin position="245"/>
        <end position="407"/>
    </location>
</feature>
<dbReference type="PANTHER" id="PTHR10039">
    <property type="entry name" value="AMELOGENIN"/>
    <property type="match status" value="1"/>
</dbReference>
<accession>A0AAW0BE57</accession>
<evidence type="ECO:0000259" key="3">
    <source>
        <dbReference type="Pfam" id="PF24883"/>
    </source>
</evidence>
<evidence type="ECO:0000313" key="5">
    <source>
        <dbReference type="Proteomes" id="UP001362999"/>
    </source>
</evidence>
<dbReference type="InterPro" id="IPR027417">
    <property type="entry name" value="P-loop_NTPase"/>
</dbReference>
<keyword evidence="1" id="KW-0677">Repeat</keyword>
<feature type="transmembrane region" description="Helical" evidence="2">
    <location>
        <begin position="1093"/>
        <end position="1113"/>
    </location>
</feature>
<keyword evidence="2" id="KW-0812">Transmembrane</keyword>
<name>A0AAW0BE57_9AGAR</name>
<feature type="transmembrane region" description="Helical" evidence="2">
    <location>
        <begin position="1119"/>
        <end position="1135"/>
    </location>
</feature>
<evidence type="ECO:0000313" key="4">
    <source>
        <dbReference type="EMBL" id="KAK7023936.1"/>
    </source>
</evidence>
<dbReference type="EMBL" id="JAWWNJ010000035">
    <property type="protein sequence ID" value="KAK7023936.1"/>
    <property type="molecule type" value="Genomic_DNA"/>
</dbReference>
<feature type="transmembrane region" description="Helical" evidence="2">
    <location>
        <begin position="1175"/>
        <end position="1196"/>
    </location>
</feature>
<keyword evidence="5" id="KW-1185">Reference proteome</keyword>
<dbReference type="AlphaFoldDB" id="A0AAW0BE57"/>